<evidence type="ECO:0000259" key="1">
    <source>
        <dbReference type="Pfam" id="PF21806"/>
    </source>
</evidence>
<accession>A0ABP8C9A2</accession>
<sequence length="166" mass="18691">MEWISTERRSELLAATTTSVWKLELLDRYGIDLAYSDDPGEVERVMSSAVTETAAWAAAGIEQRRIKTISEPASKYMRGAFVFASHLVGAGEDIRWLPRRLASTLFLPGNDMFLIDDAFAMFNVHDGDSNPAGQQRENDPRLVKRCKEAFEAAWTVAVPHRDYRPV</sequence>
<dbReference type="Proteomes" id="UP001501710">
    <property type="component" value="Unassembled WGS sequence"/>
</dbReference>
<dbReference type="Pfam" id="PF21806">
    <property type="entry name" value="DUF6879"/>
    <property type="match status" value="1"/>
</dbReference>
<dbReference type="EMBL" id="BAABAS010000015">
    <property type="protein sequence ID" value="GAA4235998.1"/>
    <property type="molecule type" value="Genomic_DNA"/>
</dbReference>
<evidence type="ECO:0000313" key="2">
    <source>
        <dbReference type="EMBL" id="GAA4235998.1"/>
    </source>
</evidence>
<keyword evidence="3" id="KW-1185">Reference proteome</keyword>
<evidence type="ECO:0000313" key="3">
    <source>
        <dbReference type="Proteomes" id="UP001501710"/>
    </source>
</evidence>
<dbReference type="RefSeq" id="WP_344899628.1">
    <property type="nucleotide sequence ID" value="NZ_BAABAS010000015.1"/>
</dbReference>
<protein>
    <recommendedName>
        <fullName evidence="1">DUF6879 domain-containing protein</fullName>
    </recommendedName>
</protein>
<feature type="domain" description="DUF6879" evidence="1">
    <location>
        <begin position="9"/>
        <end position="164"/>
    </location>
</feature>
<name>A0ABP8C9A2_9ACTN</name>
<proteinExistence type="predicted"/>
<reference evidence="3" key="1">
    <citation type="journal article" date="2019" name="Int. J. Syst. Evol. Microbiol.">
        <title>The Global Catalogue of Microorganisms (GCM) 10K type strain sequencing project: providing services to taxonomists for standard genome sequencing and annotation.</title>
        <authorList>
            <consortium name="The Broad Institute Genomics Platform"/>
            <consortium name="The Broad Institute Genome Sequencing Center for Infectious Disease"/>
            <person name="Wu L."/>
            <person name="Ma J."/>
        </authorList>
    </citation>
    <scope>NUCLEOTIDE SEQUENCE [LARGE SCALE GENOMIC DNA]</scope>
    <source>
        <strain evidence="3">JCM 17440</strain>
    </source>
</reference>
<comment type="caution">
    <text evidence="2">The sequence shown here is derived from an EMBL/GenBank/DDBJ whole genome shotgun (WGS) entry which is preliminary data.</text>
</comment>
<dbReference type="InterPro" id="IPR049244">
    <property type="entry name" value="DUF6879"/>
</dbReference>
<organism evidence="2 3">
    <name type="scientific">Actinomadura meridiana</name>
    <dbReference type="NCBI Taxonomy" id="559626"/>
    <lineage>
        <taxon>Bacteria</taxon>
        <taxon>Bacillati</taxon>
        <taxon>Actinomycetota</taxon>
        <taxon>Actinomycetes</taxon>
        <taxon>Streptosporangiales</taxon>
        <taxon>Thermomonosporaceae</taxon>
        <taxon>Actinomadura</taxon>
    </lineage>
</organism>
<gene>
    <name evidence="2" type="ORF">GCM10022254_44550</name>
</gene>